<gene>
    <name evidence="2" type="ORF">C8P64_0040</name>
</gene>
<protein>
    <submittedName>
        <fullName evidence="2">Glycosyl transferase family 2</fullName>
    </submittedName>
</protein>
<dbReference type="CDD" id="cd00761">
    <property type="entry name" value="Glyco_tranf_GTA_type"/>
    <property type="match status" value="1"/>
</dbReference>
<dbReference type="RefSeq" id="WP_108170051.1">
    <property type="nucleotide sequence ID" value="NZ_QBKQ01000001.1"/>
</dbReference>
<dbReference type="Proteomes" id="UP000244174">
    <property type="component" value="Unassembled WGS sequence"/>
</dbReference>
<proteinExistence type="predicted"/>
<keyword evidence="2" id="KW-0808">Transferase</keyword>
<keyword evidence="3" id="KW-1185">Reference proteome</keyword>
<accession>A0A2T6AJT2</accession>
<evidence type="ECO:0000313" key="2">
    <source>
        <dbReference type="EMBL" id="PTX44070.1"/>
    </source>
</evidence>
<evidence type="ECO:0000259" key="1">
    <source>
        <dbReference type="Pfam" id="PF00535"/>
    </source>
</evidence>
<dbReference type="SUPFAM" id="SSF53448">
    <property type="entry name" value="Nucleotide-diphospho-sugar transferases"/>
    <property type="match status" value="1"/>
</dbReference>
<dbReference type="PANTHER" id="PTHR22916">
    <property type="entry name" value="GLYCOSYLTRANSFERASE"/>
    <property type="match status" value="1"/>
</dbReference>
<dbReference type="AlphaFoldDB" id="A0A2T6AJT2"/>
<dbReference type="GO" id="GO:0016758">
    <property type="term" value="F:hexosyltransferase activity"/>
    <property type="evidence" value="ECO:0007669"/>
    <property type="project" value="UniProtKB-ARBA"/>
</dbReference>
<name>A0A2T6AJT2_9FLAO</name>
<dbReference type="Pfam" id="PF00535">
    <property type="entry name" value="Glycos_transf_2"/>
    <property type="match status" value="1"/>
</dbReference>
<organism evidence="2 3">
    <name type="scientific">Christiangramia gaetbulicola</name>
    <dbReference type="NCBI Taxonomy" id="703340"/>
    <lineage>
        <taxon>Bacteria</taxon>
        <taxon>Pseudomonadati</taxon>
        <taxon>Bacteroidota</taxon>
        <taxon>Flavobacteriia</taxon>
        <taxon>Flavobacteriales</taxon>
        <taxon>Flavobacteriaceae</taxon>
        <taxon>Christiangramia</taxon>
    </lineage>
</organism>
<dbReference type="PANTHER" id="PTHR22916:SF3">
    <property type="entry name" value="UDP-GLCNAC:BETAGAL BETA-1,3-N-ACETYLGLUCOSAMINYLTRANSFERASE-LIKE PROTEIN 1"/>
    <property type="match status" value="1"/>
</dbReference>
<dbReference type="OrthoDB" id="597270at2"/>
<feature type="domain" description="Glycosyltransferase 2-like" evidence="1">
    <location>
        <begin position="10"/>
        <end position="165"/>
    </location>
</feature>
<dbReference type="Gene3D" id="3.90.550.10">
    <property type="entry name" value="Spore Coat Polysaccharide Biosynthesis Protein SpsA, Chain A"/>
    <property type="match status" value="1"/>
</dbReference>
<evidence type="ECO:0000313" key="3">
    <source>
        <dbReference type="Proteomes" id="UP000244174"/>
    </source>
</evidence>
<dbReference type="EMBL" id="QBKQ01000001">
    <property type="protein sequence ID" value="PTX44070.1"/>
    <property type="molecule type" value="Genomic_DNA"/>
</dbReference>
<dbReference type="InterPro" id="IPR001173">
    <property type="entry name" value="Glyco_trans_2-like"/>
</dbReference>
<sequence>MNKRKNVLVSIVMATYNRSHLITETLEAIQQQTFSNWECLIIDDGSTDNTQEILLKYLSEDKRFQYFVRTAAHNKGLPGCRNFGLNLAKGNYVVFFDDDDIPHPRLLELTIKNLEESGADFCRYGRKVFSGIFQPDFDHSNKYEIKNFPENLPELMVTGKIPFNSCQVLWKKSCFDEIRFNEKLLFAEEWECYSRILLKSYHGINLDKVLYYGRKHSNSNTGEFQKKNIIRIASKIEATILVMNHLEKGQKINNQLRKFFIRMAFDLRSACVLEEILKLTNTGLIENAKYKMGFQFYPLLRPLLKIKGRLKST</sequence>
<dbReference type="InterPro" id="IPR029044">
    <property type="entry name" value="Nucleotide-diphossugar_trans"/>
</dbReference>
<reference evidence="2 3" key="1">
    <citation type="submission" date="2018-04" db="EMBL/GenBank/DDBJ databases">
        <title>Genomic Encyclopedia of Archaeal and Bacterial Type Strains, Phase II (KMG-II): from individual species to whole genera.</title>
        <authorList>
            <person name="Goeker M."/>
        </authorList>
    </citation>
    <scope>NUCLEOTIDE SEQUENCE [LARGE SCALE GENOMIC DNA]</scope>
    <source>
        <strain evidence="2 3">DSM 23082</strain>
    </source>
</reference>
<comment type="caution">
    <text evidence="2">The sequence shown here is derived from an EMBL/GenBank/DDBJ whole genome shotgun (WGS) entry which is preliminary data.</text>
</comment>